<proteinExistence type="predicted"/>
<sequence length="223" mass="25491">MIKKIHCNTCRLQTNHKLISSHDRNSYEEEEHDGNTYITDFDEWKYSFWVCLGCDTGLLEEKHTGMGMQNFEGDTIYDVSYSPSRKNISRLPKHFRHIDTKLNSVYNEIIQCFQLGLGVATAMSIRALLEGICIHEGITDQIAWKFEVKIDKLHTMSGIPESITEGLKNLKFIGDDAAHRLVSPKRQVLSLAIDLIEALLTHVYEAKFELHNKAELIKIAGKL</sequence>
<comment type="caution">
    <text evidence="2">The sequence shown here is derived from an EMBL/GenBank/DDBJ whole genome shotgun (WGS) entry which is preliminary data.</text>
</comment>
<dbReference type="RefSeq" id="WP_130088418.1">
    <property type="nucleotide sequence ID" value="NZ_SEZJ01000036.1"/>
</dbReference>
<protein>
    <submittedName>
        <fullName evidence="2">DUF4145 domain-containing protein</fullName>
    </submittedName>
</protein>
<dbReference type="Proteomes" id="UP000293465">
    <property type="component" value="Unassembled WGS sequence"/>
</dbReference>
<dbReference type="EMBL" id="SEZJ01000036">
    <property type="protein sequence ID" value="RYU40311.1"/>
    <property type="molecule type" value="Genomic_DNA"/>
</dbReference>
<dbReference type="InterPro" id="IPR025285">
    <property type="entry name" value="DUF4145"/>
</dbReference>
<dbReference type="OrthoDB" id="6402073at2"/>
<organism evidence="2 3">
    <name type="scientific">Aliivibrio finisterrensis</name>
    <dbReference type="NCBI Taxonomy" id="511998"/>
    <lineage>
        <taxon>Bacteria</taxon>
        <taxon>Pseudomonadati</taxon>
        <taxon>Pseudomonadota</taxon>
        <taxon>Gammaproteobacteria</taxon>
        <taxon>Vibrionales</taxon>
        <taxon>Vibrionaceae</taxon>
        <taxon>Aliivibrio</taxon>
    </lineage>
</organism>
<gene>
    <name evidence="2" type="ORF">ERW49_18980</name>
</gene>
<dbReference type="Pfam" id="PF13643">
    <property type="entry name" value="DUF4145"/>
    <property type="match status" value="1"/>
</dbReference>
<name>A0A4Q5K3U6_9GAMM</name>
<evidence type="ECO:0000313" key="2">
    <source>
        <dbReference type="EMBL" id="RYU40311.1"/>
    </source>
</evidence>
<accession>A0A4Q5K3U6</accession>
<reference evidence="2 3" key="1">
    <citation type="submission" date="2019-02" db="EMBL/GenBank/DDBJ databases">
        <title>Genome sequences of Aliivibrio finisterrensis strains from farmed Atlantic salmon.</title>
        <authorList>
            <person name="Bowman J.P."/>
        </authorList>
    </citation>
    <scope>NUCLEOTIDE SEQUENCE [LARGE SCALE GENOMIC DNA]</scope>
    <source>
        <strain evidence="2 3">A32</strain>
    </source>
</reference>
<dbReference type="AlphaFoldDB" id="A0A4Q5K3U6"/>
<dbReference type="GeneID" id="56277147"/>
<evidence type="ECO:0000259" key="1">
    <source>
        <dbReference type="Pfam" id="PF13643"/>
    </source>
</evidence>
<feature type="domain" description="DUF4145" evidence="1">
    <location>
        <begin position="107"/>
        <end position="197"/>
    </location>
</feature>
<evidence type="ECO:0000313" key="3">
    <source>
        <dbReference type="Proteomes" id="UP000293465"/>
    </source>
</evidence>